<keyword evidence="3 6" id="KW-1133">Transmembrane helix</keyword>
<dbReference type="AlphaFoldDB" id="B4M4H9"/>
<feature type="transmembrane region" description="Helical" evidence="6">
    <location>
        <begin position="148"/>
        <end position="169"/>
    </location>
</feature>
<dbReference type="GO" id="GO:0005743">
    <property type="term" value="C:mitochondrial inner membrane"/>
    <property type="evidence" value="ECO:0007669"/>
    <property type="project" value="TreeGrafter"/>
</dbReference>
<keyword evidence="8" id="KW-1185">Reference proteome</keyword>
<dbReference type="PANTHER" id="PTHR23291:SF112">
    <property type="entry name" value="GROWTH HORMONE-INDUCIBLE TRANSMEMBRANE PROTEIN"/>
    <property type="match status" value="1"/>
</dbReference>
<evidence type="ECO:0000313" key="7">
    <source>
        <dbReference type="EMBL" id="EDW59540.1"/>
    </source>
</evidence>
<dbReference type="OrthoDB" id="6285520at2759"/>
<evidence type="ECO:0000313" key="8">
    <source>
        <dbReference type="Proteomes" id="UP000008792"/>
    </source>
</evidence>
<evidence type="ECO:0000256" key="4">
    <source>
        <dbReference type="ARBA" id="ARBA00023136"/>
    </source>
</evidence>
<dbReference type="PANTHER" id="PTHR23291">
    <property type="entry name" value="BAX INHIBITOR-RELATED"/>
    <property type="match status" value="1"/>
</dbReference>
<dbReference type="OMA" id="YEPGLGM"/>
<comment type="subcellular location">
    <subcellularLocation>
        <location evidence="1">Membrane</location>
        <topology evidence="1">Multi-pass membrane protein</topology>
    </subcellularLocation>
</comment>
<dbReference type="EMBL" id="CH940652">
    <property type="protein sequence ID" value="EDW59540.1"/>
    <property type="molecule type" value="Genomic_DNA"/>
</dbReference>
<dbReference type="InParanoid" id="B4M4H9"/>
<dbReference type="InterPro" id="IPR006214">
    <property type="entry name" value="Bax_inhibitor_1-related"/>
</dbReference>
<keyword evidence="2 6" id="KW-0812">Transmembrane</keyword>
<evidence type="ECO:0000256" key="1">
    <source>
        <dbReference type="ARBA" id="ARBA00004141"/>
    </source>
</evidence>
<name>B4M4H9_DROVI</name>
<dbReference type="eggNOG" id="KOG1630">
    <property type="taxonomic scope" value="Eukaryota"/>
</dbReference>
<feature type="transmembrane region" description="Helical" evidence="6">
    <location>
        <begin position="294"/>
        <end position="315"/>
    </location>
</feature>
<feature type="transmembrane region" description="Helical" evidence="6">
    <location>
        <begin position="271"/>
        <end position="288"/>
    </location>
</feature>
<feature type="compositionally biased region" description="Basic and acidic residues" evidence="5">
    <location>
        <begin position="66"/>
        <end position="92"/>
    </location>
</feature>
<dbReference type="STRING" id="7244.B4M4H9"/>
<gene>
    <name evidence="7" type="primary">Dvir\GJ10944</name>
    <name evidence="7" type="ORF">Dvir_GJ10944</name>
</gene>
<accession>B4M4H9</accession>
<dbReference type="HOGENOM" id="CLU_050797_1_0_1"/>
<evidence type="ECO:0000256" key="3">
    <source>
        <dbReference type="ARBA" id="ARBA00022989"/>
    </source>
</evidence>
<evidence type="ECO:0000256" key="6">
    <source>
        <dbReference type="SAM" id="Phobius"/>
    </source>
</evidence>
<dbReference type="FunCoup" id="B4M4H9">
    <property type="interactions" value="182"/>
</dbReference>
<protein>
    <recommendedName>
        <fullName evidence="9">Growth hormone-inducible transmembrane protein</fullName>
    </recommendedName>
</protein>
<feature type="region of interest" description="Disordered" evidence="5">
    <location>
        <begin position="60"/>
        <end position="95"/>
    </location>
</feature>
<dbReference type="KEGG" id="dvi:6632530"/>
<keyword evidence="4 6" id="KW-0472">Membrane</keyword>
<evidence type="ECO:0008006" key="9">
    <source>
        <dbReference type="Google" id="ProtNLM"/>
    </source>
</evidence>
<feature type="transmembrane region" description="Helical" evidence="6">
    <location>
        <begin position="181"/>
        <end position="202"/>
    </location>
</feature>
<dbReference type="InterPro" id="IPR035871">
    <property type="entry name" value="GHITM"/>
</dbReference>
<feature type="transmembrane region" description="Helical" evidence="6">
    <location>
        <begin position="107"/>
        <end position="127"/>
    </location>
</feature>
<organism evidence="7 8">
    <name type="scientific">Drosophila virilis</name>
    <name type="common">Fruit fly</name>
    <dbReference type="NCBI Taxonomy" id="7244"/>
    <lineage>
        <taxon>Eukaryota</taxon>
        <taxon>Metazoa</taxon>
        <taxon>Ecdysozoa</taxon>
        <taxon>Arthropoda</taxon>
        <taxon>Hexapoda</taxon>
        <taxon>Insecta</taxon>
        <taxon>Pterygota</taxon>
        <taxon>Neoptera</taxon>
        <taxon>Endopterygota</taxon>
        <taxon>Diptera</taxon>
        <taxon>Brachycera</taxon>
        <taxon>Muscomorpha</taxon>
        <taxon>Ephydroidea</taxon>
        <taxon>Drosophilidae</taxon>
        <taxon>Drosophila</taxon>
    </lineage>
</organism>
<feature type="transmembrane region" description="Helical" evidence="6">
    <location>
        <begin position="214"/>
        <end position="235"/>
    </location>
</feature>
<sequence length="369" mass="39812">MLLARLAHVLPARTTRLLCKAPINGGQGLWKSTLQAPRCRPDLMQVAAPKQHKSLLLPKRPNMRRNFSEEPENRNRSHLDQRTKAPTLKERMMGPPSENAYSMGKGAAAGAALMGLVGLCYYGLGLANQPSIYDHSVMWPQYVRDRIHATYAYFGASCAVTAASAATVFQSEQLLQLIMRSGWMATLVTMGLVMGTGALTQALEYEPGLGMKQLAWALHCAVMGAVVAPMCFLGGPLLVRALLYTGGIVGALSTVAACAPSDRFLHIGGPLAIGLGVIFASSLASMWLPPTTALGAGLASISLYGGLILFSAFLLHDTQRIVKAAEMYPEHGYVRYDPINNALAIYMDALNIFIRIAIILSQGEQRKKK</sequence>
<evidence type="ECO:0000256" key="2">
    <source>
        <dbReference type="ARBA" id="ARBA00022692"/>
    </source>
</evidence>
<dbReference type="Proteomes" id="UP000008792">
    <property type="component" value="Unassembled WGS sequence"/>
</dbReference>
<dbReference type="CDD" id="cd10431">
    <property type="entry name" value="GHITM"/>
    <property type="match status" value="1"/>
</dbReference>
<dbReference type="PhylomeDB" id="B4M4H9"/>
<reference evidence="7 8" key="1">
    <citation type="journal article" date="2007" name="Nature">
        <title>Evolution of genes and genomes on the Drosophila phylogeny.</title>
        <authorList>
            <consortium name="Drosophila 12 Genomes Consortium"/>
            <person name="Clark A.G."/>
            <person name="Eisen M.B."/>
            <person name="Smith D.R."/>
            <person name="Bergman C.M."/>
            <person name="Oliver B."/>
            <person name="Markow T.A."/>
            <person name="Kaufman T.C."/>
            <person name="Kellis M."/>
            <person name="Gelbart W."/>
            <person name="Iyer V.N."/>
            <person name="Pollard D.A."/>
            <person name="Sackton T.B."/>
            <person name="Larracuente A.M."/>
            <person name="Singh N.D."/>
            <person name="Abad J.P."/>
            <person name="Abt D.N."/>
            <person name="Adryan B."/>
            <person name="Aguade M."/>
            <person name="Akashi H."/>
            <person name="Anderson W.W."/>
            <person name="Aquadro C.F."/>
            <person name="Ardell D.H."/>
            <person name="Arguello R."/>
            <person name="Artieri C.G."/>
            <person name="Barbash D.A."/>
            <person name="Barker D."/>
            <person name="Barsanti P."/>
            <person name="Batterham P."/>
            <person name="Batzoglou S."/>
            <person name="Begun D."/>
            <person name="Bhutkar A."/>
            <person name="Blanco E."/>
            <person name="Bosak S.A."/>
            <person name="Bradley R.K."/>
            <person name="Brand A.D."/>
            <person name="Brent M.R."/>
            <person name="Brooks A.N."/>
            <person name="Brown R.H."/>
            <person name="Butlin R.K."/>
            <person name="Caggese C."/>
            <person name="Calvi B.R."/>
            <person name="Bernardo de Carvalho A."/>
            <person name="Caspi A."/>
            <person name="Castrezana S."/>
            <person name="Celniker S.E."/>
            <person name="Chang J.L."/>
            <person name="Chapple C."/>
            <person name="Chatterji S."/>
            <person name="Chinwalla A."/>
            <person name="Civetta A."/>
            <person name="Clifton S.W."/>
            <person name="Comeron J.M."/>
            <person name="Costello J.C."/>
            <person name="Coyne J.A."/>
            <person name="Daub J."/>
            <person name="David R.G."/>
            <person name="Delcher A.L."/>
            <person name="Delehaunty K."/>
            <person name="Do C.B."/>
            <person name="Ebling H."/>
            <person name="Edwards K."/>
            <person name="Eickbush T."/>
            <person name="Evans J.D."/>
            <person name="Filipski A."/>
            <person name="Findeiss S."/>
            <person name="Freyhult E."/>
            <person name="Fulton L."/>
            <person name="Fulton R."/>
            <person name="Garcia A.C."/>
            <person name="Gardiner A."/>
            <person name="Garfield D.A."/>
            <person name="Garvin B.E."/>
            <person name="Gibson G."/>
            <person name="Gilbert D."/>
            <person name="Gnerre S."/>
            <person name="Godfrey J."/>
            <person name="Good R."/>
            <person name="Gotea V."/>
            <person name="Gravely B."/>
            <person name="Greenberg A.J."/>
            <person name="Griffiths-Jones S."/>
            <person name="Gross S."/>
            <person name="Guigo R."/>
            <person name="Gustafson E.A."/>
            <person name="Haerty W."/>
            <person name="Hahn M.W."/>
            <person name="Halligan D.L."/>
            <person name="Halpern A.L."/>
            <person name="Halter G.M."/>
            <person name="Han M.V."/>
            <person name="Heger A."/>
            <person name="Hillier L."/>
            <person name="Hinrichs A.S."/>
            <person name="Holmes I."/>
            <person name="Hoskins R.A."/>
            <person name="Hubisz M.J."/>
            <person name="Hultmark D."/>
            <person name="Huntley M.A."/>
            <person name="Jaffe D.B."/>
            <person name="Jagadeeshan S."/>
            <person name="Jeck W.R."/>
            <person name="Johnson J."/>
            <person name="Jones C.D."/>
            <person name="Jordan W.C."/>
            <person name="Karpen G.H."/>
            <person name="Kataoka E."/>
            <person name="Keightley P.D."/>
            <person name="Kheradpour P."/>
            <person name="Kirkness E.F."/>
            <person name="Koerich L.B."/>
            <person name="Kristiansen K."/>
            <person name="Kudrna D."/>
            <person name="Kulathinal R.J."/>
            <person name="Kumar S."/>
            <person name="Kwok R."/>
            <person name="Lander E."/>
            <person name="Langley C.H."/>
            <person name="Lapoint R."/>
            <person name="Lazzaro B.P."/>
            <person name="Lee S.J."/>
            <person name="Levesque L."/>
            <person name="Li R."/>
            <person name="Lin C.F."/>
            <person name="Lin M.F."/>
            <person name="Lindblad-Toh K."/>
            <person name="Llopart A."/>
            <person name="Long M."/>
            <person name="Low L."/>
            <person name="Lozovsky E."/>
            <person name="Lu J."/>
            <person name="Luo M."/>
            <person name="Machado C.A."/>
            <person name="Makalowski W."/>
            <person name="Marzo M."/>
            <person name="Matsuda M."/>
            <person name="Matzkin L."/>
            <person name="McAllister B."/>
            <person name="McBride C.S."/>
            <person name="McKernan B."/>
            <person name="McKernan K."/>
            <person name="Mendez-Lago M."/>
            <person name="Minx P."/>
            <person name="Mollenhauer M.U."/>
            <person name="Montooth K."/>
            <person name="Mount S.M."/>
            <person name="Mu X."/>
            <person name="Myers E."/>
            <person name="Negre B."/>
            <person name="Newfeld S."/>
            <person name="Nielsen R."/>
            <person name="Noor M.A."/>
            <person name="O'Grady P."/>
            <person name="Pachter L."/>
            <person name="Papaceit M."/>
            <person name="Parisi M.J."/>
            <person name="Parisi M."/>
            <person name="Parts L."/>
            <person name="Pedersen J.S."/>
            <person name="Pesole G."/>
            <person name="Phillippy A.M."/>
            <person name="Ponting C.P."/>
            <person name="Pop M."/>
            <person name="Porcelli D."/>
            <person name="Powell J.R."/>
            <person name="Prohaska S."/>
            <person name="Pruitt K."/>
            <person name="Puig M."/>
            <person name="Quesneville H."/>
            <person name="Ram K.R."/>
            <person name="Rand D."/>
            <person name="Rasmussen M.D."/>
            <person name="Reed L.K."/>
            <person name="Reenan R."/>
            <person name="Reily A."/>
            <person name="Remington K.A."/>
            <person name="Rieger T.T."/>
            <person name="Ritchie M.G."/>
            <person name="Robin C."/>
            <person name="Rogers Y.H."/>
            <person name="Rohde C."/>
            <person name="Rozas J."/>
            <person name="Rubenfield M.J."/>
            <person name="Ruiz A."/>
            <person name="Russo S."/>
            <person name="Salzberg S.L."/>
            <person name="Sanchez-Gracia A."/>
            <person name="Saranga D.J."/>
            <person name="Sato H."/>
            <person name="Schaeffer S.W."/>
            <person name="Schatz M.C."/>
            <person name="Schlenke T."/>
            <person name="Schwartz R."/>
            <person name="Segarra C."/>
            <person name="Singh R.S."/>
            <person name="Sirot L."/>
            <person name="Sirota M."/>
            <person name="Sisneros N.B."/>
            <person name="Smith C.D."/>
            <person name="Smith T.F."/>
            <person name="Spieth J."/>
            <person name="Stage D.E."/>
            <person name="Stark A."/>
            <person name="Stephan W."/>
            <person name="Strausberg R.L."/>
            <person name="Strempel S."/>
            <person name="Sturgill D."/>
            <person name="Sutton G."/>
            <person name="Sutton G.G."/>
            <person name="Tao W."/>
            <person name="Teichmann S."/>
            <person name="Tobari Y.N."/>
            <person name="Tomimura Y."/>
            <person name="Tsolas J.M."/>
            <person name="Valente V.L."/>
            <person name="Venter E."/>
            <person name="Venter J.C."/>
            <person name="Vicario S."/>
            <person name="Vieira F.G."/>
            <person name="Vilella A.J."/>
            <person name="Villasante A."/>
            <person name="Walenz B."/>
            <person name="Wang J."/>
            <person name="Wasserman M."/>
            <person name="Watts T."/>
            <person name="Wilson D."/>
            <person name="Wilson R.K."/>
            <person name="Wing R.A."/>
            <person name="Wolfner M.F."/>
            <person name="Wong A."/>
            <person name="Wong G.K."/>
            <person name="Wu C.I."/>
            <person name="Wu G."/>
            <person name="Yamamoto D."/>
            <person name="Yang H.P."/>
            <person name="Yang S.P."/>
            <person name="Yorke J.A."/>
            <person name="Yoshida K."/>
            <person name="Zdobnov E."/>
            <person name="Zhang P."/>
            <person name="Zhang Y."/>
            <person name="Zimin A.V."/>
            <person name="Baldwin J."/>
            <person name="Abdouelleil A."/>
            <person name="Abdulkadir J."/>
            <person name="Abebe A."/>
            <person name="Abera B."/>
            <person name="Abreu J."/>
            <person name="Acer S.C."/>
            <person name="Aftuck L."/>
            <person name="Alexander A."/>
            <person name="An P."/>
            <person name="Anderson E."/>
            <person name="Anderson S."/>
            <person name="Arachi H."/>
            <person name="Azer M."/>
            <person name="Bachantsang P."/>
            <person name="Barry A."/>
            <person name="Bayul T."/>
            <person name="Berlin A."/>
            <person name="Bessette D."/>
            <person name="Bloom T."/>
            <person name="Blye J."/>
            <person name="Boguslavskiy L."/>
            <person name="Bonnet C."/>
            <person name="Boukhgalter B."/>
            <person name="Bourzgui I."/>
            <person name="Brown A."/>
            <person name="Cahill P."/>
            <person name="Channer S."/>
            <person name="Cheshatsang Y."/>
            <person name="Chuda L."/>
            <person name="Citroen M."/>
            <person name="Collymore A."/>
            <person name="Cooke P."/>
            <person name="Costello M."/>
            <person name="D'Aco K."/>
            <person name="Daza R."/>
            <person name="De Haan G."/>
            <person name="DeGray S."/>
            <person name="DeMaso C."/>
            <person name="Dhargay N."/>
            <person name="Dooley K."/>
            <person name="Dooley E."/>
            <person name="Doricent M."/>
            <person name="Dorje P."/>
            <person name="Dorjee K."/>
            <person name="Dupes A."/>
            <person name="Elong R."/>
            <person name="Falk J."/>
            <person name="Farina A."/>
            <person name="Faro S."/>
            <person name="Ferguson D."/>
            <person name="Fisher S."/>
            <person name="Foley C.D."/>
            <person name="Franke A."/>
            <person name="Friedrich D."/>
            <person name="Gadbois L."/>
            <person name="Gearin G."/>
            <person name="Gearin C.R."/>
            <person name="Giannoukos G."/>
            <person name="Goode T."/>
            <person name="Graham J."/>
            <person name="Grandbois E."/>
            <person name="Grewal S."/>
            <person name="Gyaltsen K."/>
            <person name="Hafez N."/>
            <person name="Hagos B."/>
            <person name="Hall J."/>
            <person name="Henson C."/>
            <person name="Hollinger A."/>
            <person name="Honan T."/>
            <person name="Huard M.D."/>
            <person name="Hughes L."/>
            <person name="Hurhula B."/>
            <person name="Husby M.E."/>
            <person name="Kamat A."/>
            <person name="Kanga B."/>
            <person name="Kashin S."/>
            <person name="Khazanovich D."/>
            <person name="Kisner P."/>
            <person name="Lance K."/>
            <person name="Lara M."/>
            <person name="Lee W."/>
            <person name="Lennon N."/>
            <person name="Letendre F."/>
            <person name="LeVine R."/>
            <person name="Lipovsky A."/>
            <person name="Liu X."/>
            <person name="Liu J."/>
            <person name="Liu S."/>
            <person name="Lokyitsang T."/>
            <person name="Lokyitsang Y."/>
            <person name="Lubonja R."/>
            <person name="Lui A."/>
            <person name="MacDonald P."/>
            <person name="Magnisalis V."/>
            <person name="Maru K."/>
            <person name="Matthews C."/>
            <person name="McCusker W."/>
            <person name="McDonough S."/>
            <person name="Mehta T."/>
            <person name="Meldrim J."/>
            <person name="Meneus L."/>
            <person name="Mihai O."/>
            <person name="Mihalev A."/>
            <person name="Mihova T."/>
            <person name="Mittelman R."/>
            <person name="Mlenga V."/>
            <person name="Montmayeur A."/>
            <person name="Mulrain L."/>
            <person name="Navidi A."/>
            <person name="Naylor J."/>
            <person name="Negash T."/>
            <person name="Nguyen T."/>
            <person name="Nguyen N."/>
            <person name="Nicol R."/>
            <person name="Norbu C."/>
            <person name="Norbu N."/>
            <person name="Novod N."/>
            <person name="O'Neill B."/>
            <person name="Osman S."/>
            <person name="Markiewicz E."/>
            <person name="Oyono O.L."/>
            <person name="Patti C."/>
            <person name="Phunkhang P."/>
            <person name="Pierre F."/>
            <person name="Priest M."/>
            <person name="Raghuraman S."/>
            <person name="Rege F."/>
            <person name="Reyes R."/>
            <person name="Rise C."/>
            <person name="Rogov P."/>
            <person name="Ross K."/>
            <person name="Ryan E."/>
            <person name="Settipalli S."/>
            <person name="Shea T."/>
            <person name="Sherpa N."/>
            <person name="Shi L."/>
            <person name="Shih D."/>
            <person name="Sparrow T."/>
            <person name="Spaulding J."/>
            <person name="Stalker J."/>
            <person name="Stange-Thomann N."/>
            <person name="Stavropoulos S."/>
            <person name="Stone C."/>
            <person name="Strader C."/>
            <person name="Tesfaye S."/>
            <person name="Thomson T."/>
            <person name="Thoulutsang Y."/>
            <person name="Thoulutsang D."/>
            <person name="Topham K."/>
            <person name="Topping I."/>
            <person name="Tsamla T."/>
            <person name="Vassiliev H."/>
            <person name="Vo A."/>
            <person name="Wangchuk T."/>
            <person name="Wangdi T."/>
            <person name="Weiand M."/>
            <person name="Wilkinson J."/>
            <person name="Wilson A."/>
            <person name="Yadav S."/>
            <person name="Young G."/>
            <person name="Yu Q."/>
            <person name="Zembek L."/>
            <person name="Zhong D."/>
            <person name="Zimmer A."/>
            <person name="Zwirko Z."/>
            <person name="Jaffe D.B."/>
            <person name="Alvarez P."/>
            <person name="Brockman W."/>
            <person name="Butler J."/>
            <person name="Chin C."/>
            <person name="Gnerre S."/>
            <person name="Grabherr M."/>
            <person name="Kleber M."/>
            <person name="Mauceli E."/>
            <person name="MacCallum I."/>
        </authorList>
    </citation>
    <scope>NUCLEOTIDE SEQUENCE [LARGE SCALE GENOMIC DNA]</scope>
    <source>
        <strain evidence="8">Tucson 15010-1051.87</strain>
    </source>
</reference>
<feature type="transmembrane region" description="Helical" evidence="6">
    <location>
        <begin position="241"/>
        <end position="259"/>
    </location>
</feature>
<dbReference type="Pfam" id="PF01027">
    <property type="entry name" value="Bax1-I"/>
    <property type="match status" value="1"/>
</dbReference>
<evidence type="ECO:0000256" key="5">
    <source>
        <dbReference type="SAM" id="MobiDB-lite"/>
    </source>
</evidence>
<proteinExistence type="predicted"/>